<name>V5Q7Z3_9CAUD</name>
<evidence type="ECO:0000313" key="1">
    <source>
        <dbReference type="EMBL" id="AHB12254.1"/>
    </source>
</evidence>
<organism evidence="1 2">
    <name type="scientific">Xylella phage Salvo</name>
    <dbReference type="NCBI Taxonomy" id="1415147"/>
    <lineage>
        <taxon>Viruses</taxon>
        <taxon>Duplodnaviria</taxon>
        <taxon>Heunggongvirae</taxon>
        <taxon>Uroviricota</taxon>
        <taxon>Caudoviricetes</taxon>
        <taxon>Casjensviridae</taxon>
        <taxon>Salvovirus</taxon>
        <taxon>Salvovirus salvo</taxon>
    </lineage>
</organism>
<proteinExistence type="predicted"/>
<accession>V5Q7Z3</accession>
<dbReference type="EMBL" id="KF626668">
    <property type="protein sequence ID" value="AHB12254.1"/>
    <property type="molecule type" value="Genomic_DNA"/>
</dbReference>
<evidence type="ECO:0000313" key="2">
    <source>
        <dbReference type="Proteomes" id="UP000018624"/>
    </source>
</evidence>
<dbReference type="Proteomes" id="UP000018624">
    <property type="component" value="Segment"/>
</dbReference>
<dbReference type="OrthoDB" id="35959at10239"/>
<reference evidence="1 2" key="1">
    <citation type="journal article" date="2014" name="J. Bacteriol.">
        <title>Characterization of novel virulent broad-host-range phages of Xylella fastidiosa and Xanthomonas.</title>
        <authorList>
            <person name="Ahern S.J."/>
            <person name="Das M."/>
            <person name="Bhowmick T.S."/>
            <person name="Young R."/>
            <person name="Gonzalez C.F."/>
        </authorList>
    </citation>
    <scope>NUCLEOTIDE SEQUENCE [LARGE SCALE GENOMIC DNA]</scope>
</reference>
<keyword evidence="2" id="KW-1185">Reference proteome</keyword>
<gene>
    <name evidence="1" type="ORF">Salvo_54</name>
</gene>
<sequence>MGWLETKQKARQTVHSTFGLPAQFRPKSGGAVVDGTARLHYKVRTFGDLDREGFATVTEAVDYIIIDTRIFVGADEGDRVFFPQLNRAFKLDVRGEAEDDIFIKWEVTEVAP</sequence>
<protein>
    <submittedName>
        <fullName evidence="1">Uncharacterized protein</fullName>
    </submittedName>
</protein>